<dbReference type="EC" id="1.1.-.-" evidence="4"/>
<dbReference type="PRINTS" id="PR00080">
    <property type="entry name" value="SDRFAMILY"/>
</dbReference>
<keyword evidence="5" id="KW-1185">Reference proteome</keyword>
<dbReference type="Gene3D" id="3.40.50.720">
    <property type="entry name" value="NAD(P)-binding Rossmann-like Domain"/>
    <property type="match status" value="1"/>
</dbReference>
<protein>
    <submittedName>
        <fullName evidence="4">SDR family oxidoreductase</fullName>
        <ecNumber evidence="4">1.1.-.-</ecNumber>
    </submittedName>
</protein>
<comment type="similarity">
    <text evidence="1 3">Belongs to the short-chain dehydrogenases/reductases (SDR) family.</text>
</comment>
<dbReference type="CDD" id="cd05374">
    <property type="entry name" value="17beta-HSD-like_SDR_c"/>
    <property type="match status" value="1"/>
</dbReference>
<dbReference type="PANTHER" id="PTHR43976:SF16">
    <property type="entry name" value="SHORT-CHAIN DEHYDROGENASE_REDUCTASE FAMILY PROTEIN"/>
    <property type="match status" value="1"/>
</dbReference>
<dbReference type="PRINTS" id="PR00081">
    <property type="entry name" value="GDHRDH"/>
</dbReference>
<dbReference type="InterPro" id="IPR002347">
    <property type="entry name" value="SDR_fam"/>
</dbReference>
<dbReference type="PROSITE" id="PS00061">
    <property type="entry name" value="ADH_SHORT"/>
    <property type="match status" value="1"/>
</dbReference>
<organism evidence="4 5">
    <name type="scientific">Robiginitalea aurantiaca</name>
    <dbReference type="NCBI Taxonomy" id="3056915"/>
    <lineage>
        <taxon>Bacteria</taxon>
        <taxon>Pseudomonadati</taxon>
        <taxon>Bacteroidota</taxon>
        <taxon>Flavobacteriia</taxon>
        <taxon>Flavobacteriales</taxon>
        <taxon>Flavobacteriaceae</taxon>
        <taxon>Robiginitalea</taxon>
    </lineage>
</organism>
<evidence type="ECO:0000256" key="1">
    <source>
        <dbReference type="ARBA" id="ARBA00006484"/>
    </source>
</evidence>
<gene>
    <name evidence="4" type="ORF">QU605_11490</name>
</gene>
<sequence>MKKVLITGTSKGIGLETALAFARAGYKVFATMRNPEKAPALAQQASSESLDIAISKMDVDSDASVKTCIDTILHEHGPVDVLVNNAGIERHGSVEEMPISDFEAIMNTNYLGVLRCTKAFLPQMRENRKGCIINVASVSGHIANSPLGGYSASKHALEAISEALAQEVKPFNIRVAIVEPGIINTQMAQDISVAGNSVYPNSKRQAALFSAALKTPTPPSLVADKILEVADRTDWTLRHPVGPDAAPFIAWRQSMTDEQWIDWNAVSDEEWYASIERDFGLKVR</sequence>
<dbReference type="InterPro" id="IPR051911">
    <property type="entry name" value="SDR_oxidoreductase"/>
</dbReference>
<dbReference type="Proteomes" id="UP001174839">
    <property type="component" value="Unassembled WGS sequence"/>
</dbReference>
<reference evidence="4" key="1">
    <citation type="submission" date="2023-06" db="EMBL/GenBank/DDBJ databases">
        <title>Robiginitalea aurantiacus sp. nov. and Algoriphagus sediminis sp. nov., isolated from coastal sediment.</title>
        <authorList>
            <person name="Zhou Z.Y."/>
            <person name="An J."/>
            <person name="Jia Y.W."/>
            <person name="Du Z.J."/>
        </authorList>
    </citation>
    <scope>NUCLEOTIDE SEQUENCE</scope>
    <source>
        <strain evidence="4">M39</strain>
    </source>
</reference>
<dbReference type="SUPFAM" id="SSF51735">
    <property type="entry name" value="NAD(P)-binding Rossmann-fold domains"/>
    <property type="match status" value="1"/>
</dbReference>
<keyword evidence="2 4" id="KW-0560">Oxidoreductase</keyword>
<evidence type="ECO:0000256" key="3">
    <source>
        <dbReference type="RuleBase" id="RU000363"/>
    </source>
</evidence>
<accession>A0ABT7WGQ8</accession>
<dbReference type="Pfam" id="PF00106">
    <property type="entry name" value="adh_short"/>
    <property type="match status" value="1"/>
</dbReference>
<dbReference type="RefSeq" id="WP_289725459.1">
    <property type="nucleotide sequence ID" value="NZ_JAUDUY010000005.1"/>
</dbReference>
<dbReference type="PANTHER" id="PTHR43976">
    <property type="entry name" value="SHORT CHAIN DEHYDROGENASE"/>
    <property type="match status" value="1"/>
</dbReference>
<proteinExistence type="inferred from homology"/>
<dbReference type="GO" id="GO:0016491">
    <property type="term" value="F:oxidoreductase activity"/>
    <property type="evidence" value="ECO:0007669"/>
    <property type="project" value="UniProtKB-KW"/>
</dbReference>
<comment type="caution">
    <text evidence="4">The sequence shown here is derived from an EMBL/GenBank/DDBJ whole genome shotgun (WGS) entry which is preliminary data.</text>
</comment>
<evidence type="ECO:0000313" key="4">
    <source>
        <dbReference type="EMBL" id="MDM9632101.1"/>
    </source>
</evidence>
<dbReference type="InterPro" id="IPR036291">
    <property type="entry name" value="NAD(P)-bd_dom_sf"/>
</dbReference>
<evidence type="ECO:0000313" key="5">
    <source>
        <dbReference type="Proteomes" id="UP001174839"/>
    </source>
</evidence>
<dbReference type="EMBL" id="JAUDUY010000005">
    <property type="protein sequence ID" value="MDM9632101.1"/>
    <property type="molecule type" value="Genomic_DNA"/>
</dbReference>
<evidence type="ECO:0000256" key="2">
    <source>
        <dbReference type="ARBA" id="ARBA00023002"/>
    </source>
</evidence>
<dbReference type="InterPro" id="IPR020904">
    <property type="entry name" value="Sc_DH/Rdtase_CS"/>
</dbReference>
<name>A0ABT7WGQ8_9FLAO</name>